<accession>A0A934MHZ5</accession>
<dbReference type="SUPFAM" id="SSF56784">
    <property type="entry name" value="HAD-like"/>
    <property type="match status" value="1"/>
</dbReference>
<dbReference type="GO" id="GO:0005829">
    <property type="term" value="C:cytosol"/>
    <property type="evidence" value="ECO:0007669"/>
    <property type="project" value="TreeGrafter"/>
</dbReference>
<organism evidence="1 2">
    <name type="scientific">Acuticoccus mangrovi</name>
    <dbReference type="NCBI Taxonomy" id="2796142"/>
    <lineage>
        <taxon>Bacteria</taxon>
        <taxon>Pseudomonadati</taxon>
        <taxon>Pseudomonadota</taxon>
        <taxon>Alphaproteobacteria</taxon>
        <taxon>Hyphomicrobiales</taxon>
        <taxon>Amorphaceae</taxon>
        <taxon>Acuticoccus</taxon>
    </lineage>
</organism>
<protein>
    <submittedName>
        <fullName evidence="1">HAD-IA family hydrolase</fullName>
    </submittedName>
</protein>
<dbReference type="RefSeq" id="WP_198884115.1">
    <property type="nucleotide sequence ID" value="NZ_JAEKJA010000024.1"/>
</dbReference>
<dbReference type="InterPro" id="IPR050155">
    <property type="entry name" value="HAD-like_hydrolase_sf"/>
</dbReference>
<dbReference type="PANTHER" id="PTHR43434">
    <property type="entry name" value="PHOSPHOGLYCOLATE PHOSPHATASE"/>
    <property type="match status" value="1"/>
</dbReference>
<dbReference type="Pfam" id="PF13419">
    <property type="entry name" value="HAD_2"/>
    <property type="match status" value="1"/>
</dbReference>
<dbReference type="Proteomes" id="UP000609531">
    <property type="component" value="Unassembled WGS sequence"/>
</dbReference>
<dbReference type="InterPro" id="IPR023198">
    <property type="entry name" value="PGP-like_dom2"/>
</dbReference>
<dbReference type="InterPro" id="IPR023214">
    <property type="entry name" value="HAD_sf"/>
</dbReference>
<dbReference type="InterPro" id="IPR036412">
    <property type="entry name" value="HAD-like_sf"/>
</dbReference>
<name>A0A934MHZ5_9HYPH</name>
<dbReference type="GO" id="GO:0006281">
    <property type="term" value="P:DNA repair"/>
    <property type="evidence" value="ECO:0007669"/>
    <property type="project" value="TreeGrafter"/>
</dbReference>
<sequence>MSPRLVLFDCDGTLVDSAAVIIGAMRAAFERHDLAPPTTAEIRGIIGLSLPIAISNLCAKHPDAPVEAITAAYRIAYRDTTAREAAQEPLFPGTVDALAKINDDDTLLGVVTGKSRAGLSRVLAAHGLADQFVVSFTADDAASKPSPEMVEKAIAETGADVARTAVIGDTTFDIEMAVNAGVHPIGVAWGYHAPDRLTAAGAKAIAGTMADLPGLVANLMGETIGHG</sequence>
<dbReference type="SFLD" id="SFLDG01135">
    <property type="entry name" value="C1.5.6:_HAD__Beta-PGM__Phospha"/>
    <property type="match status" value="1"/>
</dbReference>
<dbReference type="PANTHER" id="PTHR43434:SF24">
    <property type="entry name" value="HYDROLASE-RELATED"/>
    <property type="match status" value="1"/>
</dbReference>
<dbReference type="GO" id="GO:0008967">
    <property type="term" value="F:phosphoglycolate phosphatase activity"/>
    <property type="evidence" value="ECO:0007669"/>
    <property type="project" value="TreeGrafter"/>
</dbReference>
<dbReference type="EMBL" id="JAEKJA010000024">
    <property type="protein sequence ID" value="MBJ3778213.1"/>
    <property type="molecule type" value="Genomic_DNA"/>
</dbReference>
<reference evidence="1" key="1">
    <citation type="submission" date="2020-12" db="EMBL/GenBank/DDBJ databases">
        <title>Bacterial taxonomy.</title>
        <authorList>
            <person name="Pan X."/>
        </authorList>
    </citation>
    <scope>NUCLEOTIDE SEQUENCE</scope>
    <source>
        <strain evidence="1">B2012</strain>
    </source>
</reference>
<dbReference type="AlphaFoldDB" id="A0A934MHZ5"/>
<dbReference type="NCBIfam" id="TIGR01549">
    <property type="entry name" value="HAD-SF-IA-v1"/>
    <property type="match status" value="1"/>
</dbReference>
<keyword evidence="1" id="KW-0378">Hydrolase</keyword>
<dbReference type="SFLD" id="SFLDG01129">
    <property type="entry name" value="C1.5:_HAD__Beta-PGM__Phosphata"/>
    <property type="match status" value="1"/>
</dbReference>
<gene>
    <name evidence="1" type="ORF">JCR33_21105</name>
</gene>
<dbReference type="InterPro" id="IPR041492">
    <property type="entry name" value="HAD_2"/>
</dbReference>
<comment type="caution">
    <text evidence="1">The sequence shown here is derived from an EMBL/GenBank/DDBJ whole genome shotgun (WGS) entry which is preliminary data.</text>
</comment>
<keyword evidence="2" id="KW-1185">Reference proteome</keyword>
<dbReference type="SFLD" id="SFLDS00003">
    <property type="entry name" value="Haloacid_Dehalogenase"/>
    <property type="match status" value="1"/>
</dbReference>
<dbReference type="InterPro" id="IPR006439">
    <property type="entry name" value="HAD-SF_hydro_IA"/>
</dbReference>
<evidence type="ECO:0000313" key="2">
    <source>
        <dbReference type="Proteomes" id="UP000609531"/>
    </source>
</evidence>
<proteinExistence type="predicted"/>
<dbReference type="Gene3D" id="3.40.50.1000">
    <property type="entry name" value="HAD superfamily/HAD-like"/>
    <property type="match status" value="1"/>
</dbReference>
<dbReference type="Gene3D" id="1.10.150.240">
    <property type="entry name" value="Putative phosphatase, domain 2"/>
    <property type="match status" value="1"/>
</dbReference>
<evidence type="ECO:0000313" key="1">
    <source>
        <dbReference type="EMBL" id="MBJ3778213.1"/>
    </source>
</evidence>